<dbReference type="PROSITE" id="PS50262">
    <property type="entry name" value="G_PROTEIN_RECEP_F1_2"/>
    <property type="match status" value="1"/>
</dbReference>
<comment type="subcellular location">
    <subcellularLocation>
        <location evidence="1">Membrane</location>
    </subcellularLocation>
</comment>
<dbReference type="SMART" id="SM01381">
    <property type="entry name" value="7TM_GPCR_Srsx"/>
    <property type="match status" value="1"/>
</dbReference>
<dbReference type="SUPFAM" id="SSF81321">
    <property type="entry name" value="Family A G protein-coupled receptor-like"/>
    <property type="match status" value="1"/>
</dbReference>
<dbReference type="Pfam" id="PF10320">
    <property type="entry name" value="7TM_GPCR_Srsx"/>
    <property type="match status" value="1"/>
</dbReference>
<evidence type="ECO:0000256" key="3">
    <source>
        <dbReference type="ARBA" id="ARBA00022989"/>
    </source>
</evidence>
<dbReference type="PANTHER" id="PTHR23360:SF5">
    <property type="entry name" value="G-PROTEIN COUPLED RECEPTORS FAMILY 1 PROFILE DOMAIN-CONTAINING PROTEIN"/>
    <property type="match status" value="1"/>
</dbReference>
<feature type="transmembrane region" description="Helical" evidence="5">
    <location>
        <begin position="262"/>
        <end position="286"/>
    </location>
</feature>
<keyword evidence="2 5" id="KW-0812">Transmembrane</keyword>
<dbReference type="Proteomes" id="UP000095287">
    <property type="component" value="Unplaced"/>
</dbReference>
<dbReference type="InterPro" id="IPR019424">
    <property type="entry name" value="7TM_GPCR_Srsx"/>
</dbReference>
<proteinExistence type="predicted"/>
<dbReference type="GO" id="GO:0004930">
    <property type="term" value="F:G protein-coupled receptor activity"/>
    <property type="evidence" value="ECO:0007669"/>
    <property type="project" value="InterPro"/>
</dbReference>
<feature type="transmembrane region" description="Helical" evidence="5">
    <location>
        <begin position="233"/>
        <end position="256"/>
    </location>
</feature>
<dbReference type="WBParaSite" id="L893_g22520.t1">
    <property type="protein sequence ID" value="L893_g22520.t1"/>
    <property type="gene ID" value="L893_g22520"/>
</dbReference>
<keyword evidence="4 5" id="KW-0472">Membrane</keyword>
<feature type="transmembrane region" description="Helical" evidence="5">
    <location>
        <begin position="32"/>
        <end position="61"/>
    </location>
</feature>
<reference evidence="8" key="1">
    <citation type="submission" date="2016-11" db="UniProtKB">
        <authorList>
            <consortium name="WormBaseParasite"/>
        </authorList>
    </citation>
    <scope>IDENTIFICATION</scope>
</reference>
<protein>
    <submittedName>
        <fullName evidence="8">G_PROTEIN_RECEP_F1_2 domain-containing protein</fullName>
    </submittedName>
</protein>
<evidence type="ECO:0000256" key="2">
    <source>
        <dbReference type="ARBA" id="ARBA00022692"/>
    </source>
</evidence>
<evidence type="ECO:0000313" key="8">
    <source>
        <dbReference type="WBParaSite" id="L893_g22520.t1"/>
    </source>
</evidence>
<keyword evidence="3 5" id="KW-1133">Transmembrane helix</keyword>
<organism evidence="7 8">
    <name type="scientific">Steinernema glaseri</name>
    <dbReference type="NCBI Taxonomy" id="37863"/>
    <lineage>
        <taxon>Eukaryota</taxon>
        <taxon>Metazoa</taxon>
        <taxon>Ecdysozoa</taxon>
        <taxon>Nematoda</taxon>
        <taxon>Chromadorea</taxon>
        <taxon>Rhabditida</taxon>
        <taxon>Tylenchina</taxon>
        <taxon>Panagrolaimomorpha</taxon>
        <taxon>Strongyloidoidea</taxon>
        <taxon>Steinernematidae</taxon>
        <taxon>Steinernema</taxon>
    </lineage>
</organism>
<evidence type="ECO:0000259" key="6">
    <source>
        <dbReference type="PROSITE" id="PS50262"/>
    </source>
</evidence>
<feature type="transmembrane region" description="Helical" evidence="5">
    <location>
        <begin position="73"/>
        <end position="96"/>
    </location>
</feature>
<dbReference type="InterPro" id="IPR047130">
    <property type="entry name" value="7TM_GPCR_Srsx_nematod"/>
</dbReference>
<feature type="transmembrane region" description="Helical" evidence="5">
    <location>
        <begin position="148"/>
        <end position="173"/>
    </location>
</feature>
<keyword evidence="7" id="KW-1185">Reference proteome</keyword>
<evidence type="ECO:0000256" key="4">
    <source>
        <dbReference type="ARBA" id="ARBA00023136"/>
    </source>
</evidence>
<dbReference type="CDD" id="cd00637">
    <property type="entry name" value="7tm_classA_rhodopsin-like"/>
    <property type="match status" value="1"/>
</dbReference>
<name>A0A1I7Z3M8_9BILA</name>
<feature type="transmembrane region" description="Helical" evidence="5">
    <location>
        <begin position="193"/>
        <end position="212"/>
    </location>
</feature>
<feature type="transmembrane region" description="Helical" evidence="5">
    <location>
        <begin position="108"/>
        <end position="128"/>
    </location>
</feature>
<dbReference type="PANTHER" id="PTHR23360">
    <property type="entry name" value="G-PROTEIN COUPLED RECEPTORS FAMILY 1 PROFILE DOMAIN-CONTAINING PROTEIN-RELATED"/>
    <property type="match status" value="1"/>
</dbReference>
<evidence type="ECO:0000256" key="1">
    <source>
        <dbReference type="ARBA" id="ARBA00004370"/>
    </source>
</evidence>
<dbReference type="GO" id="GO:0016020">
    <property type="term" value="C:membrane"/>
    <property type="evidence" value="ECO:0007669"/>
    <property type="project" value="UniProtKB-SubCell"/>
</dbReference>
<sequence>MPSDQATALFHPVVAVKEPMGAMLPDVTLSSLFLMGKIFSCVYLICAAIGWTGNFLIILVTIRRKKLRGPCNIFIAVQALTDMLTQLSHIPFAYLTFTEQLVSFRECWTINFVFISASDFSILLMFFIALDRLVAAKRPHLYNAMNPVLYIASVLTLCLIYSITFKIITFFSILEEETLCVLPQATSGWAENLWFGAGAVVNCGVVGVYFVLTRTFKHGSQAEYKRLNRSLNTMIVFYIFGWVTTMIGASLLLVLTPNPTALVTYGLPLATFANVNLAAPFFIYYFRSTLYRNEFRKMLGLKREAQGSTVVHPSAHVSTTRY</sequence>
<feature type="domain" description="G-protein coupled receptors family 1 profile" evidence="6">
    <location>
        <begin position="53"/>
        <end position="284"/>
    </location>
</feature>
<dbReference type="InterPro" id="IPR017452">
    <property type="entry name" value="GPCR_Rhodpsn_7TM"/>
</dbReference>
<dbReference type="PRINTS" id="PR00237">
    <property type="entry name" value="GPCRRHODOPSN"/>
</dbReference>
<accession>A0A1I7Z3M8</accession>
<evidence type="ECO:0000256" key="5">
    <source>
        <dbReference type="SAM" id="Phobius"/>
    </source>
</evidence>
<evidence type="ECO:0000313" key="7">
    <source>
        <dbReference type="Proteomes" id="UP000095287"/>
    </source>
</evidence>
<dbReference type="Gene3D" id="1.20.1070.10">
    <property type="entry name" value="Rhodopsin 7-helix transmembrane proteins"/>
    <property type="match status" value="1"/>
</dbReference>
<dbReference type="InterPro" id="IPR000276">
    <property type="entry name" value="GPCR_Rhodpsn"/>
</dbReference>
<dbReference type="AlphaFoldDB" id="A0A1I7Z3M8"/>